<dbReference type="AlphaFoldDB" id="A0AAW6TVU5"/>
<evidence type="ECO:0000256" key="1">
    <source>
        <dbReference type="ARBA" id="ARBA00001966"/>
    </source>
</evidence>
<comment type="similarity">
    <text evidence="2">Belongs to the organic radical-activating enzymes family.</text>
</comment>
<dbReference type="InterPro" id="IPR001989">
    <property type="entry name" value="Radical_activat_CS"/>
</dbReference>
<dbReference type="PROSITE" id="PS51918">
    <property type="entry name" value="RADICAL_SAM"/>
    <property type="match status" value="1"/>
</dbReference>
<keyword evidence="5" id="KW-0479">Metal-binding</keyword>
<comment type="cofactor">
    <cofactor evidence="1">
        <name>[4Fe-4S] cluster</name>
        <dbReference type="ChEBI" id="CHEBI:49883"/>
    </cofactor>
</comment>
<reference evidence="11" key="1">
    <citation type="submission" date="2023-05" db="EMBL/GenBank/DDBJ databases">
        <title>Anaerotaeda fermentans gen. nov., sp. nov., a novel anaerobic planctomycete of the new family within the order Sedimentisphaerales isolated from Taman Peninsula, Russia.</title>
        <authorList>
            <person name="Khomyakova M.A."/>
            <person name="Merkel A.Y."/>
            <person name="Slobodkin A.I."/>
        </authorList>
    </citation>
    <scope>NUCLEOTIDE SEQUENCE</scope>
    <source>
        <strain evidence="11">M17dextr</strain>
    </source>
</reference>
<dbReference type="InterPro" id="IPR013785">
    <property type="entry name" value="Aldolase_TIM"/>
</dbReference>
<keyword evidence="8" id="KW-0411">Iron-sulfur</keyword>
<accession>A0AAW6TVU5</accession>
<dbReference type="SFLD" id="SFLDG01118">
    <property type="entry name" value="activating_enzymes__group_2"/>
    <property type="match status" value="1"/>
</dbReference>
<organism evidence="11 12">
    <name type="scientific">Anaerobaca lacustris</name>
    <dbReference type="NCBI Taxonomy" id="3044600"/>
    <lineage>
        <taxon>Bacteria</taxon>
        <taxon>Pseudomonadati</taxon>
        <taxon>Planctomycetota</taxon>
        <taxon>Phycisphaerae</taxon>
        <taxon>Sedimentisphaerales</taxon>
        <taxon>Anaerobacaceae</taxon>
        <taxon>Anaerobaca</taxon>
    </lineage>
</organism>
<dbReference type="Pfam" id="PF00037">
    <property type="entry name" value="Fer4"/>
    <property type="match status" value="2"/>
</dbReference>
<dbReference type="PIRSF" id="PIRSF000371">
    <property type="entry name" value="PFL_act_enz"/>
    <property type="match status" value="1"/>
</dbReference>
<keyword evidence="4" id="KW-0949">S-adenosyl-L-methionine</keyword>
<comment type="caution">
    <text evidence="11">The sequence shown here is derived from an EMBL/GenBank/DDBJ whole genome shotgun (WGS) entry which is preliminary data.</text>
</comment>
<dbReference type="SFLD" id="SFLDS00029">
    <property type="entry name" value="Radical_SAM"/>
    <property type="match status" value="1"/>
</dbReference>
<dbReference type="InterPro" id="IPR007197">
    <property type="entry name" value="rSAM"/>
</dbReference>
<dbReference type="InterPro" id="IPR034457">
    <property type="entry name" value="Organic_radical-activating"/>
</dbReference>
<keyword evidence="6" id="KW-0560">Oxidoreductase</keyword>
<evidence type="ECO:0000256" key="2">
    <source>
        <dbReference type="ARBA" id="ARBA00009777"/>
    </source>
</evidence>
<dbReference type="Gene3D" id="3.20.20.70">
    <property type="entry name" value="Aldolase class I"/>
    <property type="match status" value="1"/>
</dbReference>
<evidence type="ECO:0000256" key="3">
    <source>
        <dbReference type="ARBA" id="ARBA00022485"/>
    </source>
</evidence>
<dbReference type="InterPro" id="IPR017900">
    <property type="entry name" value="4Fe4S_Fe_S_CS"/>
</dbReference>
<evidence type="ECO:0000256" key="4">
    <source>
        <dbReference type="ARBA" id="ARBA00022691"/>
    </source>
</evidence>
<dbReference type="GO" id="GO:0016491">
    <property type="term" value="F:oxidoreductase activity"/>
    <property type="evidence" value="ECO:0007669"/>
    <property type="project" value="UniProtKB-KW"/>
</dbReference>
<keyword evidence="7" id="KW-0408">Iron</keyword>
<dbReference type="SUPFAM" id="SSF102114">
    <property type="entry name" value="Radical SAM enzymes"/>
    <property type="match status" value="1"/>
</dbReference>
<evidence type="ECO:0000259" key="9">
    <source>
        <dbReference type="PROSITE" id="PS51379"/>
    </source>
</evidence>
<dbReference type="PANTHER" id="PTHR30352">
    <property type="entry name" value="PYRUVATE FORMATE-LYASE-ACTIVATING ENZYME"/>
    <property type="match status" value="1"/>
</dbReference>
<evidence type="ECO:0000256" key="5">
    <source>
        <dbReference type="ARBA" id="ARBA00022723"/>
    </source>
</evidence>
<dbReference type="InterPro" id="IPR012839">
    <property type="entry name" value="Organic_radical_activase"/>
</dbReference>
<feature type="domain" description="4Fe-4S ferredoxin-type" evidence="9">
    <location>
        <begin position="50"/>
        <end position="78"/>
    </location>
</feature>
<evidence type="ECO:0000256" key="7">
    <source>
        <dbReference type="ARBA" id="ARBA00023004"/>
    </source>
</evidence>
<gene>
    <name evidence="11" type="ORF">QJ522_12430</name>
</gene>
<dbReference type="Proteomes" id="UP001431776">
    <property type="component" value="Unassembled WGS sequence"/>
</dbReference>
<dbReference type="PROSITE" id="PS51379">
    <property type="entry name" value="4FE4S_FER_2"/>
    <property type="match status" value="2"/>
</dbReference>
<keyword evidence="3" id="KW-0004">4Fe-4S</keyword>
<dbReference type="InterPro" id="IPR040074">
    <property type="entry name" value="BssD/PflA/YjjW"/>
</dbReference>
<proteinExistence type="inferred from homology"/>
<dbReference type="GO" id="GO:0046872">
    <property type="term" value="F:metal ion binding"/>
    <property type="evidence" value="ECO:0007669"/>
    <property type="project" value="UniProtKB-KW"/>
</dbReference>
<dbReference type="SUPFAM" id="SSF54862">
    <property type="entry name" value="4Fe-4S ferredoxins"/>
    <property type="match status" value="1"/>
</dbReference>
<dbReference type="InterPro" id="IPR058240">
    <property type="entry name" value="rSAM_sf"/>
</dbReference>
<dbReference type="GO" id="GO:0051539">
    <property type="term" value="F:4 iron, 4 sulfur cluster binding"/>
    <property type="evidence" value="ECO:0007669"/>
    <property type="project" value="UniProtKB-KW"/>
</dbReference>
<feature type="domain" description="Radical SAM core" evidence="10">
    <location>
        <begin position="19"/>
        <end position="300"/>
    </location>
</feature>
<evidence type="ECO:0000256" key="8">
    <source>
        <dbReference type="ARBA" id="ARBA00023014"/>
    </source>
</evidence>
<evidence type="ECO:0000259" key="10">
    <source>
        <dbReference type="PROSITE" id="PS51918"/>
    </source>
</evidence>
<evidence type="ECO:0000313" key="11">
    <source>
        <dbReference type="EMBL" id="MDI6449856.1"/>
    </source>
</evidence>
<dbReference type="SFLD" id="SFLDG01066">
    <property type="entry name" value="organic_radical-activating_enz"/>
    <property type="match status" value="1"/>
</dbReference>
<dbReference type="Gene3D" id="3.30.70.20">
    <property type="match status" value="1"/>
</dbReference>
<dbReference type="PANTHER" id="PTHR30352:SF4">
    <property type="entry name" value="PYRUVATE FORMATE-LYASE 2-ACTIVATING ENZYME"/>
    <property type="match status" value="1"/>
</dbReference>
<evidence type="ECO:0000313" key="12">
    <source>
        <dbReference type="Proteomes" id="UP001431776"/>
    </source>
</evidence>
<protein>
    <submittedName>
        <fullName evidence="11">Glycyl-radical enzyme activating protein</fullName>
    </submittedName>
</protein>
<dbReference type="PROSITE" id="PS01087">
    <property type="entry name" value="RADICAL_ACTIVATING"/>
    <property type="match status" value="1"/>
</dbReference>
<dbReference type="EMBL" id="JASCXX010000014">
    <property type="protein sequence ID" value="MDI6449856.1"/>
    <property type="molecule type" value="Genomic_DNA"/>
</dbReference>
<evidence type="ECO:0000256" key="6">
    <source>
        <dbReference type="ARBA" id="ARBA00023002"/>
    </source>
</evidence>
<dbReference type="NCBIfam" id="TIGR02494">
    <property type="entry name" value="PFLE_PFLC"/>
    <property type="match status" value="1"/>
</dbReference>
<sequence length="305" mass="33437">MPAPPVRGYIFDIKKYAIHDGPGIRTTVFFKGCPLRCRWCHNPESWQAMPESSFRQGRCVRCGRCETVCQGQAITFPDGYPVTNMEKCVLCGRCAVECPAGAREIIGQQMSVAEVMAEIVKDVIFYDQSGGGATFSGGEPLMQGDFLLALLNRCRAEDIHTAVDTTCHAKGDLVGRVAEVADLFLCDIKHMDSTIHERHTGVPNDLILANLRMLAEVGKKVVVRIPIVPGFNDDPANIENTARFAQSLPTVKRIDILPYNRGGLEKSVRLTAGFDLMEGESPSDEQMAEIARTLRAYGFEVAIGG</sequence>
<feature type="domain" description="4Fe-4S ferredoxin-type" evidence="9">
    <location>
        <begin position="79"/>
        <end position="108"/>
    </location>
</feature>
<dbReference type="Pfam" id="PF04055">
    <property type="entry name" value="Radical_SAM"/>
    <property type="match status" value="1"/>
</dbReference>
<dbReference type="InterPro" id="IPR017896">
    <property type="entry name" value="4Fe4S_Fe-S-bd"/>
</dbReference>
<dbReference type="RefSeq" id="WP_349245266.1">
    <property type="nucleotide sequence ID" value="NZ_JASCXX010000014.1"/>
</dbReference>
<keyword evidence="12" id="KW-1185">Reference proteome</keyword>
<name>A0AAW6TVU5_9BACT</name>
<dbReference type="PROSITE" id="PS00198">
    <property type="entry name" value="4FE4S_FER_1"/>
    <property type="match status" value="1"/>
</dbReference>